<dbReference type="PANTHER" id="PTHR42770">
    <property type="entry name" value="AMINO ACID TRANSPORTER-RELATED"/>
    <property type="match status" value="1"/>
</dbReference>
<dbReference type="RefSeq" id="WP_345371855.1">
    <property type="nucleotide sequence ID" value="NZ_BAABLM010000001.1"/>
</dbReference>
<feature type="transmembrane region" description="Helical" evidence="5">
    <location>
        <begin position="352"/>
        <end position="372"/>
    </location>
</feature>
<feature type="transmembrane region" description="Helical" evidence="5">
    <location>
        <begin position="143"/>
        <end position="164"/>
    </location>
</feature>
<evidence type="ECO:0000259" key="6">
    <source>
        <dbReference type="Pfam" id="PF00324"/>
    </source>
</evidence>
<feature type="transmembrane region" description="Helical" evidence="5">
    <location>
        <begin position="384"/>
        <end position="405"/>
    </location>
</feature>
<dbReference type="Gene3D" id="1.20.1740.10">
    <property type="entry name" value="Amino acid/polyamine transporter I"/>
    <property type="match status" value="1"/>
</dbReference>
<feature type="transmembrane region" description="Helical" evidence="5">
    <location>
        <begin position="30"/>
        <end position="52"/>
    </location>
</feature>
<reference evidence="8" key="1">
    <citation type="journal article" date="2019" name="Int. J. Syst. Evol. Microbiol.">
        <title>The Global Catalogue of Microorganisms (GCM) 10K type strain sequencing project: providing services to taxonomists for standard genome sequencing and annotation.</title>
        <authorList>
            <consortium name="The Broad Institute Genomics Platform"/>
            <consortium name="The Broad Institute Genome Sequencing Center for Infectious Disease"/>
            <person name="Wu L."/>
            <person name="Ma J."/>
        </authorList>
    </citation>
    <scope>NUCLEOTIDE SEQUENCE [LARGE SCALE GENOMIC DNA]</scope>
    <source>
        <strain evidence="8">JCM 18956</strain>
    </source>
</reference>
<name>A0ABP8VHQ2_9MICO</name>
<feature type="transmembrane region" description="Helical" evidence="5">
    <location>
        <begin position="171"/>
        <end position="191"/>
    </location>
</feature>
<keyword evidence="8" id="KW-1185">Reference proteome</keyword>
<keyword evidence="4 5" id="KW-0472">Membrane</keyword>
<proteinExistence type="predicted"/>
<dbReference type="Proteomes" id="UP001501295">
    <property type="component" value="Unassembled WGS sequence"/>
</dbReference>
<evidence type="ECO:0000256" key="2">
    <source>
        <dbReference type="ARBA" id="ARBA00022692"/>
    </source>
</evidence>
<dbReference type="PANTHER" id="PTHR42770:SF16">
    <property type="entry name" value="AMINO ACID PERMEASE"/>
    <property type="match status" value="1"/>
</dbReference>
<dbReference type="Pfam" id="PF00324">
    <property type="entry name" value="AA_permease"/>
    <property type="match status" value="1"/>
</dbReference>
<dbReference type="InterPro" id="IPR050367">
    <property type="entry name" value="APC_superfamily"/>
</dbReference>
<feature type="transmembrane region" description="Helical" evidence="5">
    <location>
        <begin position="412"/>
        <end position="435"/>
    </location>
</feature>
<feature type="transmembrane region" description="Helical" evidence="5">
    <location>
        <begin position="58"/>
        <end position="78"/>
    </location>
</feature>
<protein>
    <submittedName>
        <fullName evidence="7">APC family permease</fullName>
    </submittedName>
</protein>
<evidence type="ECO:0000256" key="4">
    <source>
        <dbReference type="ARBA" id="ARBA00023136"/>
    </source>
</evidence>
<evidence type="ECO:0000313" key="8">
    <source>
        <dbReference type="Proteomes" id="UP001501295"/>
    </source>
</evidence>
<evidence type="ECO:0000313" key="7">
    <source>
        <dbReference type="EMBL" id="GAA4663694.1"/>
    </source>
</evidence>
<keyword evidence="3 5" id="KW-1133">Transmembrane helix</keyword>
<feature type="transmembrane region" description="Helical" evidence="5">
    <location>
        <begin position="252"/>
        <end position="273"/>
    </location>
</feature>
<accession>A0ABP8VHQ2</accession>
<evidence type="ECO:0000256" key="5">
    <source>
        <dbReference type="SAM" id="Phobius"/>
    </source>
</evidence>
<feature type="transmembrane region" description="Helical" evidence="5">
    <location>
        <begin position="293"/>
        <end position="316"/>
    </location>
</feature>
<evidence type="ECO:0000256" key="1">
    <source>
        <dbReference type="ARBA" id="ARBA00004141"/>
    </source>
</evidence>
<sequence length="487" mass="51396">MTDTKLPEMSPVTAGAEGDPFKLRGKMGTLGLMFTVLAFVGPLVAAFGYISFDLSFNVAAPLAFVIAALVILLFALGFTRMTRFVPRAGGFYTYIAEGLGKPLGLGGAFVALYTYLFALISSYAFSATALNNFLGTIFHLSALPWWICALIMWAVVSVVSYFNIEVSAKLLLVLMACEMVIIIVFDAVVLAKGGPEGLSSTPWSFGQLGHGSTGLLFLFAIGLFVGFEATVVYRDEVKNPEKTVPRATYGAIIFLGVFYAITCYALVTAHGASKAVADATSNPAGMFGISLNAYLGKVTGDIVSVLLVTSILALILSGQNILARYTHSLGVDGVFPRAVGVTHPKHGSPSRASMVVSAIFLVVIVGAALTRVDSVALYGAVSSLGFYGLLLMLVLVSIAVIVYFRRHPEHPVGIWTTVVAPVIATLAIGTCLVIASMNLSLLVAGSTALAAVLIGLCFFVLALGIVLAAIYKRTRPETYARIGRSID</sequence>
<evidence type="ECO:0000256" key="3">
    <source>
        <dbReference type="ARBA" id="ARBA00022989"/>
    </source>
</evidence>
<feature type="transmembrane region" description="Helical" evidence="5">
    <location>
        <begin position="211"/>
        <end position="231"/>
    </location>
</feature>
<dbReference type="EMBL" id="BAABLM010000001">
    <property type="protein sequence ID" value="GAA4663694.1"/>
    <property type="molecule type" value="Genomic_DNA"/>
</dbReference>
<dbReference type="PIRSF" id="PIRSF006060">
    <property type="entry name" value="AA_transporter"/>
    <property type="match status" value="1"/>
</dbReference>
<organism evidence="7 8">
    <name type="scientific">Frondihabitans cladoniiphilus</name>
    <dbReference type="NCBI Taxonomy" id="715785"/>
    <lineage>
        <taxon>Bacteria</taxon>
        <taxon>Bacillati</taxon>
        <taxon>Actinomycetota</taxon>
        <taxon>Actinomycetes</taxon>
        <taxon>Micrococcales</taxon>
        <taxon>Microbacteriaceae</taxon>
        <taxon>Frondihabitans</taxon>
    </lineage>
</organism>
<comment type="subcellular location">
    <subcellularLocation>
        <location evidence="1">Membrane</location>
        <topology evidence="1">Multi-pass membrane protein</topology>
    </subcellularLocation>
</comment>
<keyword evidence="2 5" id="KW-0812">Transmembrane</keyword>
<comment type="caution">
    <text evidence="7">The sequence shown here is derived from an EMBL/GenBank/DDBJ whole genome shotgun (WGS) entry which is preliminary data.</text>
</comment>
<feature type="transmembrane region" description="Helical" evidence="5">
    <location>
        <begin position="441"/>
        <end position="471"/>
    </location>
</feature>
<dbReference type="InterPro" id="IPR004841">
    <property type="entry name" value="AA-permease/SLC12A_dom"/>
</dbReference>
<gene>
    <name evidence="7" type="ORF">GCM10025780_00400</name>
</gene>
<feature type="domain" description="Amino acid permease/ SLC12A" evidence="6">
    <location>
        <begin position="59"/>
        <end position="476"/>
    </location>
</feature>
<feature type="transmembrane region" description="Helical" evidence="5">
    <location>
        <begin position="99"/>
        <end position="123"/>
    </location>
</feature>